<feature type="domain" description="AAA+ ATPase" evidence="4">
    <location>
        <begin position="451"/>
        <end position="579"/>
    </location>
</feature>
<dbReference type="Gene3D" id="3.40.50.300">
    <property type="entry name" value="P-loop containing nucleotide triphosphate hydrolases"/>
    <property type="match status" value="1"/>
</dbReference>
<sequence>MMRLDTLRDEPFTSVAEHMAAEFRWLDARLSGHLRALRDSGRFDESGLRGLRLDERHVVAALAPSPPRDAPPMDRQREIIDARAAAREPPLYRLARAFGLSAFERRALMIAAAPAFDARYRAALALAQNDATRDYASPDLIIELLEPANRLARLACFTPDAPLLRYRLLTRPTAAATPLADRPLGADDRVAMAMLGHDAGLPSELGQALSRLDPEAEDWAPALLTAELSDKPVIVFDAGRDSGQRALAARRARRAGLGMLCLDAARLGHASVDAAARFLMLAIREARLTDAMLFIDAGALTRDAPTVPALAGLAASENGLVVCAPPDVAHVIASADPDRIARVALPPLDATDRLRWWRAAAAEPDRPEIARLAWRSRLGPAGIGRARGAPAAPMDRPLPAMLRPVRARWTRDDLILSDTLGRQLDELTAFVSNWPKVLGDWGFGAANPQSRHCLALFSGPSGTGKTMAASIVAQAADTPLYRASLASIFDKYLGETEKQIDRLFEAAADAGIAILCDEADALFGARTEMNDAHARYANLTVSHLLQRIEEHEGLVVMTSNLPRNMDEAFARRIGHSLAFTLPDAAARRRLWEGAIPARAALGDDVDLPALAETFELSGGDIRNAALAAAYLAAAQGQVIGMRHLLRAVERELAKIGRTPIAADFGRLDKAR</sequence>
<dbReference type="InterPro" id="IPR003593">
    <property type="entry name" value="AAA+_ATPase"/>
</dbReference>
<evidence type="ECO:0000313" key="6">
    <source>
        <dbReference type="Proteomes" id="UP000281128"/>
    </source>
</evidence>
<evidence type="ECO:0000256" key="2">
    <source>
        <dbReference type="ARBA" id="ARBA00022741"/>
    </source>
</evidence>
<evidence type="ECO:0000259" key="4">
    <source>
        <dbReference type="SMART" id="SM00382"/>
    </source>
</evidence>
<name>A0A3A8AXN8_9RHOB</name>
<protein>
    <submittedName>
        <fullName evidence="5">ATP-binding protein</fullName>
    </submittedName>
</protein>
<proteinExistence type="inferred from homology"/>
<dbReference type="AlphaFoldDB" id="A0A3A8AXN8"/>
<dbReference type="OrthoDB" id="7438987at2"/>
<dbReference type="RefSeq" id="WP_121165794.1">
    <property type="nucleotide sequence ID" value="NZ_RAPE01000002.1"/>
</dbReference>
<evidence type="ECO:0000256" key="3">
    <source>
        <dbReference type="ARBA" id="ARBA00022840"/>
    </source>
</evidence>
<dbReference type="InterPro" id="IPR003959">
    <property type="entry name" value="ATPase_AAA_core"/>
</dbReference>
<dbReference type="GO" id="GO:0016887">
    <property type="term" value="F:ATP hydrolysis activity"/>
    <property type="evidence" value="ECO:0007669"/>
    <property type="project" value="InterPro"/>
</dbReference>
<organism evidence="5 6">
    <name type="scientific">Roseovarius spongiae</name>
    <dbReference type="NCBI Taxonomy" id="2320272"/>
    <lineage>
        <taxon>Bacteria</taxon>
        <taxon>Pseudomonadati</taxon>
        <taxon>Pseudomonadota</taxon>
        <taxon>Alphaproteobacteria</taxon>
        <taxon>Rhodobacterales</taxon>
        <taxon>Roseobacteraceae</taxon>
        <taxon>Roseovarius</taxon>
    </lineage>
</organism>
<dbReference type="SMART" id="SM00382">
    <property type="entry name" value="AAA"/>
    <property type="match status" value="1"/>
</dbReference>
<dbReference type="Proteomes" id="UP000281128">
    <property type="component" value="Unassembled WGS sequence"/>
</dbReference>
<dbReference type="EMBL" id="RAPE01000002">
    <property type="protein sequence ID" value="RKF14881.1"/>
    <property type="molecule type" value="Genomic_DNA"/>
</dbReference>
<dbReference type="GO" id="GO:0005524">
    <property type="term" value="F:ATP binding"/>
    <property type="evidence" value="ECO:0007669"/>
    <property type="project" value="UniProtKB-KW"/>
</dbReference>
<gene>
    <name evidence="5" type="ORF">D6850_08395</name>
</gene>
<evidence type="ECO:0000256" key="1">
    <source>
        <dbReference type="ARBA" id="ARBA00006914"/>
    </source>
</evidence>
<dbReference type="SUPFAM" id="SSF52540">
    <property type="entry name" value="P-loop containing nucleoside triphosphate hydrolases"/>
    <property type="match status" value="1"/>
</dbReference>
<dbReference type="Pfam" id="PF00004">
    <property type="entry name" value="AAA"/>
    <property type="match status" value="1"/>
</dbReference>
<dbReference type="CDD" id="cd19481">
    <property type="entry name" value="RecA-like_protease"/>
    <property type="match status" value="1"/>
</dbReference>
<dbReference type="InterPro" id="IPR050221">
    <property type="entry name" value="26S_Proteasome_ATPase"/>
</dbReference>
<dbReference type="InterPro" id="IPR054472">
    <property type="entry name" value="WHD"/>
</dbReference>
<evidence type="ECO:0000313" key="5">
    <source>
        <dbReference type="EMBL" id="RKF14881.1"/>
    </source>
</evidence>
<keyword evidence="2" id="KW-0547">Nucleotide-binding</keyword>
<dbReference type="Pfam" id="PF22977">
    <property type="entry name" value="WHD"/>
    <property type="match status" value="1"/>
</dbReference>
<comment type="similarity">
    <text evidence="1">Belongs to the AAA ATPase family.</text>
</comment>
<dbReference type="PANTHER" id="PTHR23073">
    <property type="entry name" value="26S PROTEASOME REGULATORY SUBUNIT"/>
    <property type="match status" value="1"/>
</dbReference>
<reference evidence="5 6" key="1">
    <citation type="submission" date="2018-09" db="EMBL/GenBank/DDBJ databases">
        <title>Roseovarius spongiae sp. nov., isolated from a marine sponge.</title>
        <authorList>
            <person name="Zhuang L."/>
            <person name="Luo L."/>
        </authorList>
    </citation>
    <scope>NUCLEOTIDE SEQUENCE [LARGE SCALE GENOMIC DNA]</scope>
    <source>
        <strain evidence="5 6">HN-E21</strain>
    </source>
</reference>
<comment type="caution">
    <text evidence="5">The sequence shown here is derived from an EMBL/GenBank/DDBJ whole genome shotgun (WGS) entry which is preliminary data.</text>
</comment>
<accession>A0A3A8AXN8</accession>
<dbReference type="InterPro" id="IPR027417">
    <property type="entry name" value="P-loop_NTPase"/>
</dbReference>
<keyword evidence="3 5" id="KW-0067">ATP-binding</keyword>
<keyword evidence="6" id="KW-1185">Reference proteome</keyword>